<comment type="similarity">
    <text evidence="1">Belongs to the arginase family.</text>
</comment>
<evidence type="ECO:0000313" key="4">
    <source>
        <dbReference type="Proteomes" id="UP001597511"/>
    </source>
</evidence>
<gene>
    <name evidence="3" type="ORF">ACFS6H_17490</name>
</gene>
<dbReference type="SUPFAM" id="SSF52768">
    <property type="entry name" value="Arginase/deacetylase"/>
    <property type="match status" value="1"/>
</dbReference>
<dbReference type="PROSITE" id="PS51409">
    <property type="entry name" value="ARGINASE_2"/>
    <property type="match status" value="1"/>
</dbReference>
<protein>
    <submittedName>
        <fullName evidence="3">Arginase family protein</fullName>
    </submittedName>
</protein>
<dbReference type="InterPro" id="IPR006035">
    <property type="entry name" value="Ureohydrolase"/>
</dbReference>
<dbReference type="RefSeq" id="WP_386101984.1">
    <property type="nucleotide sequence ID" value="NZ_JBHUOZ010000003.1"/>
</dbReference>
<reference evidence="4" key="1">
    <citation type="journal article" date="2019" name="Int. J. Syst. Evol. Microbiol.">
        <title>The Global Catalogue of Microorganisms (GCM) 10K type strain sequencing project: providing services to taxonomists for standard genome sequencing and annotation.</title>
        <authorList>
            <consortium name="The Broad Institute Genomics Platform"/>
            <consortium name="The Broad Institute Genome Sequencing Center for Infectious Disease"/>
            <person name="Wu L."/>
            <person name="Ma J."/>
        </authorList>
    </citation>
    <scope>NUCLEOTIDE SEQUENCE [LARGE SCALE GENOMIC DNA]</scope>
    <source>
        <strain evidence="4">KCTC 23299</strain>
    </source>
</reference>
<dbReference type="Proteomes" id="UP001597511">
    <property type="component" value="Unassembled WGS sequence"/>
</dbReference>
<accession>A0ABW6A8H6</accession>
<keyword evidence="2" id="KW-0175">Coiled coil</keyword>
<evidence type="ECO:0000256" key="1">
    <source>
        <dbReference type="PROSITE-ProRule" id="PRU00742"/>
    </source>
</evidence>
<dbReference type="EMBL" id="JBHUOZ010000003">
    <property type="protein sequence ID" value="MFD2921519.1"/>
    <property type="molecule type" value="Genomic_DNA"/>
</dbReference>
<feature type="coiled-coil region" evidence="2">
    <location>
        <begin position="114"/>
        <end position="141"/>
    </location>
</feature>
<name>A0ABW6A8H6_9BACT</name>
<comment type="caution">
    <text evidence="3">The sequence shown here is derived from an EMBL/GenBank/DDBJ whole genome shotgun (WGS) entry which is preliminary data.</text>
</comment>
<organism evidence="3 4">
    <name type="scientific">Terrimonas rubra</name>
    <dbReference type="NCBI Taxonomy" id="1035890"/>
    <lineage>
        <taxon>Bacteria</taxon>
        <taxon>Pseudomonadati</taxon>
        <taxon>Bacteroidota</taxon>
        <taxon>Chitinophagia</taxon>
        <taxon>Chitinophagales</taxon>
        <taxon>Chitinophagaceae</taxon>
        <taxon>Terrimonas</taxon>
    </lineage>
</organism>
<dbReference type="Gene3D" id="3.40.800.10">
    <property type="entry name" value="Ureohydrolase domain"/>
    <property type="match status" value="1"/>
</dbReference>
<sequence>MQHLKLYSKQDVLSLTLVKKFETRVGERVQALPDHTTAPGDALAASNAKYVVIGIPESIGIRANHSTAFADTWWVSFLQYFVNLQSNDFFDGSDVLILGHFDFGDIQYLIDINAKGTEEKLAAYRHAVQTVNEEVEEVIKQITAAGKIPIVLGGGHNNTYPLIKGAAKGWLKSGKLALAQINCINMDTHSRYHAMEGHHSGNPIRYAEEDGYLQRYCVVGMQEKQLPQNVWNDMVNNPFMDCVTFEDIFINEKRSFIQAVDHATEFTADTLTGIDIDLDSIQTNACNTGIYANHARRFVAYSAMVSQPAYLFICGTIPQQQGTLDTSGPASLAAYLVADFVQARNELKNENK</sequence>
<proteinExistence type="inferred from homology"/>
<dbReference type="InterPro" id="IPR023696">
    <property type="entry name" value="Ureohydrolase_dom_sf"/>
</dbReference>
<dbReference type="Pfam" id="PF00491">
    <property type="entry name" value="Arginase"/>
    <property type="match status" value="1"/>
</dbReference>
<evidence type="ECO:0000313" key="3">
    <source>
        <dbReference type="EMBL" id="MFD2921519.1"/>
    </source>
</evidence>
<evidence type="ECO:0000256" key="2">
    <source>
        <dbReference type="SAM" id="Coils"/>
    </source>
</evidence>
<keyword evidence="4" id="KW-1185">Reference proteome</keyword>